<keyword evidence="2" id="KW-1185">Reference proteome</keyword>
<proteinExistence type="predicted"/>
<comment type="caution">
    <text evidence="1">The sequence shown here is derived from an EMBL/GenBank/DDBJ whole genome shotgun (WGS) entry which is preliminary data.</text>
</comment>
<protein>
    <submittedName>
        <fullName evidence="1">TIGR04255 family protein</fullName>
    </submittedName>
</protein>
<dbReference type="RefSeq" id="WP_311899407.1">
    <property type="nucleotide sequence ID" value="NZ_JAUOES010000011.1"/>
</dbReference>
<dbReference type="Proteomes" id="UP001249505">
    <property type="component" value="Unassembled WGS sequence"/>
</dbReference>
<dbReference type="NCBIfam" id="TIGR04255">
    <property type="entry name" value="sporadTIGR04255"/>
    <property type="match status" value="1"/>
</dbReference>
<gene>
    <name evidence="1" type="ORF">Q4Q50_11560</name>
</gene>
<accession>A0ABU3FZZ6</accession>
<evidence type="ECO:0000313" key="1">
    <source>
        <dbReference type="EMBL" id="MDT3280924.1"/>
    </source>
</evidence>
<evidence type="ECO:0000313" key="2">
    <source>
        <dbReference type="Proteomes" id="UP001249505"/>
    </source>
</evidence>
<sequence length="265" mass="30189">MPFEQKPRVRFRNDPLVEVVCQFVFVSEIEDIRSGSAEKLVKLHDSIKGKLPLFKKSKNVSLEVNTDTQSVSQVEAPVYEFSSIDETVRVVVSPDSVAFVTTKYESKEVFFGYIFSVYDALVHVGMGLPIKRIGLRYKDVIQRSRLTENGESLQWNELLKSSLVSILEEEELAKAQILGAHSNFTIVLDSIDKNAKMNVNCGIVNHAQSHEQCFMIDSDYFIEGIFDYDSASDFLHRANVKARDFFQWCITDKLYEALSPEHVES</sequence>
<dbReference type="InterPro" id="IPR026349">
    <property type="entry name" value="CHP04255"/>
</dbReference>
<reference evidence="1 2" key="1">
    <citation type="submission" date="2023-07" db="EMBL/GenBank/DDBJ databases">
        <title>Novel Shewanella species isolated from Baltic Sea sediments.</title>
        <authorList>
            <person name="Martin-Rodriguez A.J."/>
        </authorList>
    </citation>
    <scope>NUCLEOTIDE SEQUENCE [LARGE SCALE GENOMIC DNA]</scope>
    <source>
        <strain evidence="1 2">SP2S1-2</strain>
    </source>
</reference>
<dbReference type="EMBL" id="JAUOES010000011">
    <property type="protein sequence ID" value="MDT3280924.1"/>
    <property type="molecule type" value="Genomic_DNA"/>
</dbReference>
<name>A0ABU3FZZ6_9GAMM</name>
<organism evidence="1 2">
    <name type="scientific">Shewanella scandinavica</name>
    <dbReference type="NCBI Taxonomy" id="3063538"/>
    <lineage>
        <taxon>Bacteria</taxon>
        <taxon>Pseudomonadati</taxon>
        <taxon>Pseudomonadota</taxon>
        <taxon>Gammaproteobacteria</taxon>
        <taxon>Alteromonadales</taxon>
        <taxon>Shewanellaceae</taxon>
        <taxon>Shewanella</taxon>
    </lineage>
</organism>